<evidence type="ECO:0000256" key="7">
    <source>
        <dbReference type="ARBA" id="ARBA00049127"/>
    </source>
</evidence>
<proteinExistence type="inferred from homology"/>
<comment type="catalytic activity">
    <reaction evidence="7">
        <text>L-ornithine + H(+) = putrescine + CO2</text>
        <dbReference type="Rhea" id="RHEA:22964"/>
        <dbReference type="ChEBI" id="CHEBI:15378"/>
        <dbReference type="ChEBI" id="CHEBI:16526"/>
        <dbReference type="ChEBI" id="CHEBI:46911"/>
        <dbReference type="ChEBI" id="CHEBI:326268"/>
        <dbReference type="EC" id="4.1.1.17"/>
    </reaction>
</comment>
<evidence type="ECO:0000313" key="10">
    <source>
        <dbReference type="Proteomes" id="UP000018209"/>
    </source>
</evidence>
<dbReference type="Gene3D" id="2.40.37.10">
    <property type="entry name" value="Lyase, Ornithine Decarboxylase, Chain A, domain 1"/>
    <property type="match status" value="1"/>
</dbReference>
<evidence type="ECO:0000259" key="8">
    <source>
        <dbReference type="Pfam" id="PF02784"/>
    </source>
</evidence>
<dbReference type="SUPFAM" id="SSF50621">
    <property type="entry name" value="Alanine racemase C-terminal domain-like"/>
    <property type="match status" value="1"/>
</dbReference>
<dbReference type="CDD" id="cd00622">
    <property type="entry name" value="PLPDE_III_ODC"/>
    <property type="match status" value="1"/>
</dbReference>
<dbReference type="PRINTS" id="PR01182">
    <property type="entry name" value="ORNDCRBXLASE"/>
</dbReference>
<dbReference type="InterPro" id="IPR002433">
    <property type="entry name" value="Orn_de-COase"/>
</dbReference>
<evidence type="ECO:0000256" key="4">
    <source>
        <dbReference type="ARBA" id="ARBA00023239"/>
    </source>
</evidence>
<comment type="cofactor">
    <cofactor evidence="1">
        <name>pyridoxal 5'-phosphate</name>
        <dbReference type="ChEBI" id="CHEBI:597326"/>
    </cofactor>
</comment>
<evidence type="ECO:0000256" key="1">
    <source>
        <dbReference type="ARBA" id="ARBA00001933"/>
    </source>
</evidence>
<dbReference type="Gene3D" id="3.20.20.10">
    <property type="entry name" value="Alanine racemase"/>
    <property type="match status" value="1"/>
</dbReference>
<keyword evidence="4" id="KW-0456">Lyase</keyword>
<evidence type="ECO:0000256" key="2">
    <source>
        <dbReference type="ARBA" id="ARBA00008872"/>
    </source>
</evidence>
<dbReference type="InterPro" id="IPR000183">
    <property type="entry name" value="Orn/DAP/Arg_de-COase"/>
</dbReference>
<reference evidence="9 10" key="1">
    <citation type="submission" date="2013-08" db="EMBL/GenBank/DDBJ databases">
        <title>Gluconobacter thailandicus NBRC 3257 whole genome sequence.</title>
        <authorList>
            <person name="Matsutani M."/>
            <person name="Yakushi T."/>
            <person name="Matsushita K."/>
        </authorList>
    </citation>
    <scope>NUCLEOTIDE SEQUENCE [LARGE SCALE GENOMIC DNA]</scope>
    <source>
        <strain evidence="9 10">NBRC 3257</strain>
    </source>
</reference>
<dbReference type="PANTHER" id="PTHR11482:SF6">
    <property type="entry name" value="ORNITHINE DECARBOXYLASE 1-RELATED"/>
    <property type="match status" value="1"/>
</dbReference>
<organism evidence="9 10">
    <name type="scientific">Gluconobacter thailandicus NBRC 3257</name>
    <dbReference type="NCBI Taxonomy" id="1381097"/>
    <lineage>
        <taxon>Bacteria</taxon>
        <taxon>Pseudomonadati</taxon>
        <taxon>Pseudomonadota</taxon>
        <taxon>Alphaproteobacteria</taxon>
        <taxon>Acetobacterales</taxon>
        <taxon>Acetobacteraceae</taxon>
        <taxon>Gluconobacter</taxon>
    </lineage>
</organism>
<dbReference type="InterPro" id="IPR022653">
    <property type="entry name" value="De-COase2_pyr-phos_BS"/>
</dbReference>
<dbReference type="PROSITE" id="PS00878">
    <property type="entry name" value="ODR_DC_2_1"/>
    <property type="match status" value="1"/>
</dbReference>
<keyword evidence="3" id="KW-0663">Pyridoxal phosphate</keyword>
<dbReference type="PANTHER" id="PTHR11482">
    <property type="entry name" value="ARGININE/DIAMINOPIMELATE/ORNITHINE DECARBOXYLASE"/>
    <property type="match status" value="1"/>
</dbReference>
<evidence type="ECO:0000313" key="9">
    <source>
        <dbReference type="EMBL" id="GAD25564.1"/>
    </source>
</evidence>
<comment type="caution">
    <text evidence="9">The sequence shown here is derived from an EMBL/GenBank/DDBJ whole genome shotgun (WGS) entry which is preliminary data.</text>
</comment>
<evidence type="ECO:0000256" key="3">
    <source>
        <dbReference type="ARBA" id="ARBA00022898"/>
    </source>
</evidence>
<dbReference type="PROSITE" id="PS00879">
    <property type="entry name" value="ODR_DC_2_2"/>
    <property type="match status" value="1"/>
</dbReference>
<dbReference type="InterPro" id="IPR022657">
    <property type="entry name" value="De-COase2_CS"/>
</dbReference>
<dbReference type="PRINTS" id="PR01179">
    <property type="entry name" value="ODADCRBXLASE"/>
</dbReference>
<comment type="similarity">
    <text evidence="2">Belongs to the Orn/Lys/Arg decarboxylase class-II family.</text>
</comment>
<sequence>MSVMTPKITRFLAEQQPATPCLVVDLDVVENNYRALHDALPSGKIYYAIKANPAPAILKRLVALGSSFDAASLEEIRMCLDAGATADRISYGNTLKKVGAIREARAMGIDLFVLDSMEELEKIAANAPGARVFCRLAVENEGADWPLSRKFGTTIAHARDLMRRAKELGLHPYGLSFHVGSQQTGIAAYQHAIAKAATLYHELRAEGLDLQMINLGGGFPTHYRENIPSVQDFGTAIRAALAEHFPDGEPEVLLEPGRYMVGQAGLVSSEVILVSRRGGAEKDPRWVYLDIGRFGGLAETEGEAIRYTFRTPHDENDSTRSPCVVAGPSCDGVDILYEKNRIPLPNSLKSGDRIEILATGAYVSTYCSVGFNGFPPLTEHYI</sequence>
<dbReference type="InterPro" id="IPR022644">
    <property type="entry name" value="De-COase2_N"/>
</dbReference>
<accession>A0ABQ0ITM1</accession>
<dbReference type="InterPro" id="IPR029066">
    <property type="entry name" value="PLP-binding_barrel"/>
</dbReference>
<evidence type="ECO:0000256" key="5">
    <source>
        <dbReference type="ARBA" id="ARBA00034115"/>
    </source>
</evidence>
<name>A0ABQ0ITM1_GLUTH</name>
<dbReference type="Proteomes" id="UP000018209">
    <property type="component" value="Unassembled WGS sequence"/>
</dbReference>
<dbReference type="InterPro" id="IPR009006">
    <property type="entry name" value="Ala_racemase/Decarboxylase_C"/>
</dbReference>
<dbReference type="Pfam" id="PF02784">
    <property type="entry name" value="Orn_Arg_deC_N"/>
    <property type="match status" value="1"/>
</dbReference>
<protein>
    <recommendedName>
        <fullName evidence="6">ornithine decarboxylase</fullName>
        <ecNumber evidence="6">4.1.1.17</ecNumber>
    </recommendedName>
</protein>
<feature type="domain" description="Orn/DAP/Arg decarboxylase 2 N-terminal" evidence="8">
    <location>
        <begin position="28"/>
        <end position="261"/>
    </location>
</feature>
<keyword evidence="10" id="KW-1185">Reference proteome</keyword>
<dbReference type="SUPFAM" id="SSF51419">
    <property type="entry name" value="PLP-binding barrel"/>
    <property type="match status" value="1"/>
</dbReference>
<evidence type="ECO:0000256" key="6">
    <source>
        <dbReference type="ARBA" id="ARBA00034138"/>
    </source>
</evidence>
<dbReference type="EMBL" id="BASM01000008">
    <property type="protein sequence ID" value="GAD25564.1"/>
    <property type="molecule type" value="Genomic_DNA"/>
</dbReference>
<gene>
    <name evidence="9" type="ORF">NBRC3257_0563</name>
</gene>
<comment type="pathway">
    <text evidence="5">Amine and polyamine biosynthesis; putrescine biosynthesis via L-ornithine pathway; putrescine from L-ornithine: step 1/1.</text>
</comment>
<dbReference type="EC" id="4.1.1.17" evidence="6"/>